<keyword evidence="1" id="KW-0175">Coiled coil</keyword>
<evidence type="ECO:0000256" key="2">
    <source>
        <dbReference type="SAM" id="MobiDB-lite"/>
    </source>
</evidence>
<gene>
    <name evidence="3" type="ORF">SCF082_LOCUS20885</name>
</gene>
<protein>
    <submittedName>
        <fullName evidence="3">Uncharacterized protein</fullName>
    </submittedName>
</protein>
<accession>A0ABP0L835</accession>
<proteinExistence type="predicted"/>
<reference evidence="3 4" key="1">
    <citation type="submission" date="2024-02" db="EMBL/GenBank/DDBJ databases">
        <authorList>
            <person name="Chen Y."/>
            <person name="Shah S."/>
            <person name="Dougan E. K."/>
            <person name="Thang M."/>
            <person name="Chan C."/>
        </authorList>
    </citation>
    <scope>NUCLEOTIDE SEQUENCE [LARGE SCALE GENOMIC DNA]</scope>
</reference>
<feature type="region of interest" description="Disordered" evidence="2">
    <location>
        <begin position="299"/>
        <end position="326"/>
    </location>
</feature>
<keyword evidence="4" id="KW-1185">Reference proteome</keyword>
<evidence type="ECO:0000313" key="3">
    <source>
        <dbReference type="EMBL" id="CAK9034520.1"/>
    </source>
</evidence>
<dbReference type="EMBL" id="CAXAMM010014715">
    <property type="protein sequence ID" value="CAK9034520.1"/>
    <property type="molecule type" value="Genomic_DNA"/>
</dbReference>
<name>A0ABP0L835_9DINO</name>
<comment type="caution">
    <text evidence="3">The sequence shown here is derived from an EMBL/GenBank/DDBJ whole genome shotgun (WGS) entry which is preliminary data.</text>
</comment>
<feature type="coiled-coil region" evidence="1">
    <location>
        <begin position="36"/>
        <end position="66"/>
    </location>
</feature>
<dbReference type="Proteomes" id="UP001642464">
    <property type="component" value="Unassembled WGS sequence"/>
</dbReference>
<organism evidence="3 4">
    <name type="scientific">Durusdinium trenchii</name>
    <dbReference type="NCBI Taxonomy" id="1381693"/>
    <lineage>
        <taxon>Eukaryota</taxon>
        <taxon>Sar</taxon>
        <taxon>Alveolata</taxon>
        <taxon>Dinophyceae</taxon>
        <taxon>Suessiales</taxon>
        <taxon>Symbiodiniaceae</taxon>
        <taxon>Durusdinium</taxon>
    </lineage>
</organism>
<sequence length="582" mass="65305">MSLGLELQADQSGDRYDEVVLAANMQCDPQSTPLLKDQLEQQMAAVAAASQRLARLEERLEENTRRQPELCAAKDGETLIQRVTRLVEGHLKDQDDPYDQGRTPSEPVRLPFERILELMLKSLRGRFESSVSRQKCASPVPFCQNKGGYVPLFYVSKDRRLVNGESGAFDIPVRYQGFNKAKVWFSPKTPEWGIIARRMQHQARMKRKQSAALGTKAALFFNVFEGFSYVLIKRPNFVDFDDNSLLAKHIVEEAAKIVQIWPVPQSTRRVPPSIMDEEDSKLPSGELYPDEVLSVARKRQQRDSHSCLDPSGPEQPSMVHHAGPTRNDFTHHFDDLDGNDFALAADTDMLDTGSKNRDSTLSWVSNNKSQVFDRRAKAALQQDSRAVVNETQDPTGLALAHHMFQTTTNLLDKAQCSREFEKLTKVFSPEIAAALRAAVDRRDPRIQTPFLFPLCETFVEGVPIASIISTASTGDGSDQVVTASNSVARAILRFDPTGIENLFDDHLESSSIAFLVSRFVQARQSILPGWFHRIVSLGDGTRAVFRGLVHCEYGPNGKLSMETRFQDVSFLFQDLLNMHPLP</sequence>
<evidence type="ECO:0000313" key="4">
    <source>
        <dbReference type="Proteomes" id="UP001642464"/>
    </source>
</evidence>
<evidence type="ECO:0000256" key="1">
    <source>
        <dbReference type="SAM" id="Coils"/>
    </source>
</evidence>